<accession>A0A0D8J2G4</accession>
<reference evidence="2" key="1">
    <citation type="submission" date="2015-02" db="EMBL/GenBank/DDBJ databases">
        <title>A novel member of the family Ruminococcaceae isolated from human feces.</title>
        <authorList>
            <person name="Shkoporov A.N."/>
            <person name="Chaplin A.V."/>
            <person name="Motuzova O.V."/>
            <person name="Kafarskaia L.I."/>
            <person name="Khokhlova E.V."/>
            <person name="Efimov B.A."/>
        </authorList>
    </citation>
    <scope>NUCLEOTIDE SEQUENCE [LARGE SCALE GENOMIC DNA]</scope>
    <source>
        <strain evidence="2">585-1</strain>
    </source>
</reference>
<dbReference type="Proteomes" id="UP000032483">
    <property type="component" value="Unassembled WGS sequence"/>
</dbReference>
<organism evidence="2 3">
    <name type="scientific">Ruthenibacterium lactatiformans</name>
    <dbReference type="NCBI Taxonomy" id="1550024"/>
    <lineage>
        <taxon>Bacteria</taxon>
        <taxon>Bacillati</taxon>
        <taxon>Bacillota</taxon>
        <taxon>Clostridia</taxon>
        <taxon>Eubacteriales</taxon>
        <taxon>Oscillospiraceae</taxon>
        <taxon>Ruthenibacterium</taxon>
    </lineage>
</organism>
<dbReference type="PANTHER" id="PTHR34047:SF8">
    <property type="entry name" value="PROTEIN YKFC"/>
    <property type="match status" value="1"/>
</dbReference>
<dbReference type="EMBL" id="JXXK01000002">
    <property type="protein sequence ID" value="KJF41170.1"/>
    <property type="molecule type" value="Genomic_DNA"/>
</dbReference>
<evidence type="ECO:0000259" key="1">
    <source>
        <dbReference type="PROSITE" id="PS50878"/>
    </source>
</evidence>
<dbReference type="PROSITE" id="PS50878">
    <property type="entry name" value="RT_POL"/>
    <property type="match status" value="1"/>
</dbReference>
<dbReference type="Pfam" id="PF00078">
    <property type="entry name" value="RVT_1"/>
    <property type="match status" value="1"/>
</dbReference>
<protein>
    <recommendedName>
        <fullName evidence="1">Reverse transcriptase domain-containing protein</fullName>
    </recommendedName>
</protein>
<comment type="caution">
    <text evidence="2">The sequence shown here is derived from an EMBL/GenBank/DDBJ whole genome shotgun (WGS) entry which is preliminary data.</text>
</comment>
<dbReference type="InterPro" id="IPR051083">
    <property type="entry name" value="GrpII_Intron_Splice-Mob/Def"/>
</dbReference>
<sequence length="294" mass="34435">MREFYVRDGAKRKVRHITIPDLHSQFVHHAVFNVIGKTIEKRNYFYDCGNMSGKGCRLAIKRTKRLFADKKNKYYAQFDVSKYYDSIPHKPLIWMLRNRITKDKPTLRLLWEIIKSSGKQGRGLAIGFYSSQYLAVLYLQGLDYKITQEFAPGCGYVRYVDDGIIVGGNRRVLERALYLIENYLRTIGLRIKGVWKVRKIKERLAPFLGMRFGRGYVIMGKHIMYRISRAARYAAGRKLTQHRASQLLSYWGTLKQCDSYNFRRTRFDPFVSISHCKEAMKNAHNRRCCTSGDV</sequence>
<dbReference type="AlphaFoldDB" id="A0A0D8J2G4"/>
<dbReference type="InterPro" id="IPR000477">
    <property type="entry name" value="RT_dom"/>
</dbReference>
<dbReference type="SUPFAM" id="SSF56672">
    <property type="entry name" value="DNA/RNA polymerases"/>
    <property type="match status" value="1"/>
</dbReference>
<evidence type="ECO:0000313" key="3">
    <source>
        <dbReference type="Proteomes" id="UP000032483"/>
    </source>
</evidence>
<keyword evidence="3" id="KW-1185">Reference proteome</keyword>
<proteinExistence type="predicted"/>
<dbReference type="CDD" id="cd01646">
    <property type="entry name" value="RT_Bac_retron_I"/>
    <property type="match status" value="1"/>
</dbReference>
<dbReference type="InterPro" id="IPR043502">
    <property type="entry name" value="DNA/RNA_pol_sf"/>
</dbReference>
<dbReference type="RefSeq" id="WP_050004484.1">
    <property type="nucleotide sequence ID" value="NZ_JXXK01000002.1"/>
</dbReference>
<feature type="domain" description="Reverse transcriptase" evidence="1">
    <location>
        <begin position="1"/>
        <end position="212"/>
    </location>
</feature>
<name>A0A0D8J2G4_9FIRM</name>
<gene>
    <name evidence="2" type="ORF">TQ39_02915</name>
</gene>
<dbReference type="PANTHER" id="PTHR34047">
    <property type="entry name" value="NUCLEAR INTRON MATURASE 1, MITOCHONDRIAL-RELATED"/>
    <property type="match status" value="1"/>
</dbReference>
<evidence type="ECO:0000313" key="2">
    <source>
        <dbReference type="EMBL" id="KJF41170.1"/>
    </source>
</evidence>
<dbReference type="GeneID" id="42855587"/>